<dbReference type="GO" id="GO:0004056">
    <property type="term" value="F:argininosuccinate lyase activity"/>
    <property type="evidence" value="ECO:0007669"/>
    <property type="project" value="UniProtKB-UniRule"/>
</dbReference>
<dbReference type="AlphaFoldDB" id="A0A955RK52"/>
<reference evidence="6" key="2">
    <citation type="journal article" date="2021" name="Microbiome">
        <title>Successional dynamics and alternative stable states in a saline activated sludge microbial community over 9 years.</title>
        <authorList>
            <person name="Wang Y."/>
            <person name="Ye J."/>
            <person name="Ju F."/>
            <person name="Liu L."/>
            <person name="Boyd J.A."/>
            <person name="Deng Y."/>
            <person name="Parks D.H."/>
            <person name="Jiang X."/>
            <person name="Yin X."/>
            <person name="Woodcroft B.J."/>
            <person name="Tyson G.W."/>
            <person name="Hugenholtz P."/>
            <person name="Polz M.F."/>
            <person name="Zhang T."/>
        </authorList>
    </citation>
    <scope>NUCLEOTIDE SEQUENCE</scope>
    <source>
        <strain evidence="6">HKST-UBA11</strain>
    </source>
</reference>
<comment type="pathway">
    <text evidence="1">Amino-acid biosynthesis; L-arginine biosynthesis; L-arginine from L-ornithine and carbamoyl phosphate: step 3/3.</text>
</comment>
<evidence type="ECO:0000313" key="6">
    <source>
        <dbReference type="EMBL" id="MCA9385405.1"/>
    </source>
</evidence>
<dbReference type="Gene3D" id="1.10.40.30">
    <property type="entry name" value="Fumarase/aspartase (C-terminal domain)"/>
    <property type="match status" value="1"/>
</dbReference>
<dbReference type="NCBIfam" id="TIGR00838">
    <property type="entry name" value="argH"/>
    <property type="match status" value="1"/>
</dbReference>
<name>A0A955RK52_9BACT</name>
<keyword evidence="6" id="KW-0456">Lyase</keyword>
<evidence type="ECO:0000256" key="4">
    <source>
        <dbReference type="NCBIfam" id="TIGR00838"/>
    </source>
</evidence>
<dbReference type="InterPro" id="IPR024083">
    <property type="entry name" value="Fumarase/histidase_N"/>
</dbReference>
<evidence type="ECO:0000313" key="7">
    <source>
        <dbReference type="Proteomes" id="UP000754563"/>
    </source>
</evidence>
<dbReference type="PRINTS" id="PR00149">
    <property type="entry name" value="FUMRATELYASE"/>
</dbReference>
<evidence type="ECO:0000256" key="1">
    <source>
        <dbReference type="ARBA" id="ARBA00004941"/>
    </source>
</evidence>
<dbReference type="GO" id="GO:0042450">
    <property type="term" value="P:L-arginine biosynthetic process via ornithine"/>
    <property type="evidence" value="ECO:0007669"/>
    <property type="project" value="UniProtKB-UniRule"/>
</dbReference>
<dbReference type="PROSITE" id="PS00163">
    <property type="entry name" value="FUMARATE_LYASES"/>
    <property type="match status" value="1"/>
</dbReference>
<proteinExistence type="predicted"/>
<dbReference type="InterPro" id="IPR022761">
    <property type="entry name" value="Fumarate_lyase_N"/>
</dbReference>
<reference evidence="6" key="1">
    <citation type="submission" date="2020-04" db="EMBL/GenBank/DDBJ databases">
        <authorList>
            <person name="Zhang T."/>
        </authorList>
    </citation>
    <scope>NUCLEOTIDE SEQUENCE</scope>
    <source>
        <strain evidence="6">HKST-UBA11</strain>
    </source>
</reference>
<dbReference type="Proteomes" id="UP000754563">
    <property type="component" value="Unassembled WGS sequence"/>
</dbReference>
<keyword evidence="3" id="KW-0055">Arginine biosynthesis</keyword>
<dbReference type="GO" id="GO:0005829">
    <property type="term" value="C:cytosol"/>
    <property type="evidence" value="ECO:0007669"/>
    <property type="project" value="TreeGrafter"/>
</dbReference>
<dbReference type="InterPro" id="IPR009049">
    <property type="entry name" value="Argininosuccinate_lyase"/>
</dbReference>
<feature type="domain" description="Fumarate lyase N-terminal" evidence="5">
    <location>
        <begin position="43"/>
        <end position="307"/>
    </location>
</feature>
<dbReference type="Gene3D" id="1.10.275.10">
    <property type="entry name" value="Fumarase/aspartase (N-terminal domain)"/>
    <property type="match status" value="1"/>
</dbReference>
<dbReference type="InterPro" id="IPR000362">
    <property type="entry name" value="Fumarate_lyase_fam"/>
</dbReference>
<accession>A0A955RK52</accession>
<organism evidence="6 7">
    <name type="scientific">Candidatus Dojkabacteria bacterium</name>
    <dbReference type="NCBI Taxonomy" id="2099670"/>
    <lineage>
        <taxon>Bacteria</taxon>
        <taxon>Candidatus Dojkabacteria</taxon>
    </lineage>
</organism>
<sequence length="449" mass="50818">MKHTLWGSAFTKNPSSEVLSFTAGRDVKSLPACDEALIPYDIMVNKVHCSMLEKQSIISHEDAQKLLTALSDLEALWRKGEFLLDPEKEDVHTNIENWLTEKLGIEIAGKIHTARSRNDQVATDMKLYTKEMAQVFIDELSSLVDSLQKLSITHSKTIMPGFTHHQHAMVTTYGELLKSFSVMLQRDCQKFSAWNEIHDESPLGSMAGYGTSFPIDKKYTASELGFNSAFKSSIDTVTNRGESETDLAYSIVSMMNHFSHIAQTFIILSTPQFGFIRLADNFSTGSSVMPQKKNPDPLEVIKAKAAYASGQLQSLIAIGQANFLGYNRDSQWSKYIIMDLIRECIPTPQILQELIESTETHAEQMEQWCHRNFIGATTLMEQLCKSYKIPMRVAKIIVEKAIKNSENKHKIDYNTLINACNEHHISCPVTKEEVMKWQDPHWLSDLKTT</sequence>
<dbReference type="EC" id="4.3.2.1" evidence="2 4"/>
<protein>
    <recommendedName>
        <fullName evidence="2 4">Argininosuccinate lyase</fullName>
        <ecNumber evidence="2 4">4.3.2.1</ecNumber>
    </recommendedName>
</protein>
<dbReference type="EMBL" id="JAGQLH010000018">
    <property type="protein sequence ID" value="MCA9385405.1"/>
    <property type="molecule type" value="Genomic_DNA"/>
</dbReference>
<evidence type="ECO:0000256" key="3">
    <source>
        <dbReference type="ARBA" id="ARBA00022571"/>
    </source>
</evidence>
<dbReference type="PRINTS" id="PR00145">
    <property type="entry name" value="ARGSUCLYASE"/>
</dbReference>
<dbReference type="Gene3D" id="1.20.200.10">
    <property type="entry name" value="Fumarase/aspartase (Central domain)"/>
    <property type="match status" value="1"/>
</dbReference>
<dbReference type="PANTHER" id="PTHR43814">
    <property type="entry name" value="ARGININOSUCCINATE LYASE"/>
    <property type="match status" value="1"/>
</dbReference>
<keyword evidence="3" id="KW-0028">Amino-acid biosynthesis</keyword>
<dbReference type="InterPro" id="IPR008948">
    <property type="entry name" value="L-Aspartase-like"/>
</dbReference>
<evidence type="ECO:0000259" key="5">
    <source>
        <dbReference type="Pfam" id="PF00206"/>
    </source>
</evidence>
<dbReference type="SUPFAM" id="SSF48557">
    <property type="entry name" value="L-aspartase-like"/>
    <property type="match status" value="1"/>
</dbReference>
<dbReference type="CDD" id="cd01359">
    <property type="entry name" value="Argininosuccinate_lyase"/>
    <property type="match status" value="1"/>
</dbReference>
<comment type="caution">
    <text evidence="6">The sequence shown here is derived from an EMBL/GenBank/DDBJ whole genome shotgun (WGS) entry which is preliminary data.</text>
</comment>
<dbReference type="InterPro" id="IPR020557">
    <property type="entry name" value="Fumarate_lyase_CS"/>
</dbReference>
<dbReference type="PANTHER" id="PTHR43814:SF1">
    <property type="entry name" value="ARGININOSUCCINATE LYASE"/>
    <property type="match status" value="1"/>
</dbReference>
<dbReference type="Pfam" id="PF00206">
    <property type="entry name" value="Lyase_1"/>
    <property type="match status" value="1"/>
</dbReference>
<evidence type="ECO:0000256" key="2">
    <source>
        <dbReference type="ARBA" id="ARBA00012338"/>
    </source>
</evidence>
<gene>
    <name evidence="6" type="primary">argH</name>
    <name evidence="6" type="ORF">KC717_02030</name>
</gene>